<dbReference type="OrthoDB" id="428346at2759"/>
<dbReference type="GO" id="GO:0046921">
    <property type="term" value="F:alpha-(1-&gt;6)-fucosyltransferase activity"/>
    <property type="evidence" value="ECO:0007669"/>
    <property type="project" value="TreeGrafter"/>
</dbReference>
<dbReference type="GeneID" id="28976456"/>
<dbReference type="STRING" id="578459.A0A194S889"/>
<protein>
    <recommendedName>
        <fullName evidence="5">Proteophosphoglycan ppg4</fullName>
    </recommendedName>
</protein>
<feature type="region of interest" description="Disordered" evidence="1">
    <location>
        <begin position="1"/>
        <end position="28"/>
    </location>
</feature>
<proteinExistence type="predicted"/>
<evidence type="ECO:0000313" key="4">
    <source>
        <dbReference type="Proteomes" id="UP000053890"/>
    </source>
</evidence>
<dbReference type="Proteomes" id="UP000053890">
    <property type="component" value="Unassembled WGS sequence"/>
</dbReference>
<feature type="compositionally biased region" description="Low complexity" evidence="1">
    <location>
        <begin position="1"/>
        <end position="18"/>
    </location>
</feature>
<dbReference type="PANTHER" id="PTHR13132:SF29">
    <property type="entry name" value="ALPHA-(1,6)-FUCOSYLTRANSFERASE"/>
    <property type="match status" value="1"/>
</dbReference>
<dbReference type="Gene3D" id="3.40.50.11350">
    <property type="match status" value="1"/>
</dbReference>
<reference evidence="3 4" key="1">
    <citation type="journal article" date="2015" name="Front. Microbiol.">
        <title>Genome sequence of the plant growth promoting endophytic yeast Rhodotorula graminis WP1.</title>
        <authorList>
            <person name="Firrincieli A."/>
            <person name="Otillar R."/>
            <person name="Salamov A."/>
            <person name="Schmutz J."/>
            <person name="Khan Z."/>
            <person name="Redman R.S."/>
            <person name="Fleck N.D."/>
            <person name="Lindquist E."/>
            <person name="Grigoriev I.V."/>
            <person name="Doty S.L."/>
        </authorList>
    </citation>
    <scope>NUCLEOTIDE SEQUENCE [LARGE SCALE GENOMIC DNA]</scope>
    <source>
        <strain evidence="3 4">WP1</strain>
    </source>
</reference>
<keyword evidence="2" id="KW-1133">Transmembrane helix</keyword>
<dbReference type="AlphaFoldDB" id="A0A194S889"/>
<keyword evidence="2" id="KW-0472">Membrane</keyword>
<name>A0A194S889_RHOGW</name>
<gene>
    <name evidence="3" type="ORF">RHOBADRAFT_51773</name>
</gene>
<dbReference type="PANTHER" id="PTHR13132">
    <property type="entry name" value="ALPHA- 1,6 -FUCOSYLTRANSFERASE"/>
    <property type="match status" value="1"/>
</dbReference>
<dbReference type="RefSeq" id="XP_018272828.1">
    <property type="nucleotide sequence ID" value="XM_018416008.1"/>
</dbReference>
<keyword evidence="2" id="KW-0812">Transmembrane</keyword>
<evidence type="ECO:0000256" key="2">
    <source>
        <dbReference type="SAM" id="Phobius"/>
    </source>
</evidence>
<evidence type="ECO:0000313" key="3">
    <source>
        <dbReference type="EMBL" id="KPV76779.1"/>
    </source>
</evidence>
<organism evidence="3 4">
    <name type="scientific">Rhodotorula graminis (strain WP1)</name>
    <dbReference type="NCBI Taxonomy" id="578459"/>
    <lineage>
        <taxon>Eukaryota</taxon>
        <taxon>Fungi</taxon>
        <taxon>Dikarya</taxon>
        <taxon>Basidiomycota</taxon>
        <taxon>Pucciniomycotina</taxon>
        <taxon>Microbotryomycetes</taxon>
        <taxon>Sporidiobolales</taxon>
        <taxon>Sporidiobolaceae</taxon>
        <taxon>Rhodotorula</taxon>
    </lineage>
</organism>
<dbReference type="OMA" id="EYQDYCK"/>
<dbReference type="GO" id="GO:0006487">
    <property type="term" value="P:protein N-linked glycosylation"/>
    <property type="evidence" value="ECO:0007669"/>
    <property type="project" value="TreeGrafter"/>
</dbReference>
<sequence length="614" mass="68723">MPRIRLPGSAGPSSPLLPHDQDVYDRPRPPRRRRALVCALVPLATLLAFALAHHPSVPAALEPYTDRIPDLHVWRHLAPPADDHLAPPPAPPLSDDDLIEHEQDERLPAIAWSKEDRHLRRYSWATPKIHSSLARMLKDLSPAQNTTRQWLLKSRTASQGGVGIGLGGDDPPRRIKPASALPSHSFAPAEGEGPGLFVDGSYDKYEDLLHEWRTGRPVEACEQGAWEDEYTKMHADMLAGDQEPSLLEFVCRAGEYCGGFADRILGMTTTFLYSILTRRAFAVSWEQPAPVDLFFDSPHIDWSRPFNASSSTPSAHPAVYANKTLAKKRREVDAHNWEPEHIDQWMPRFVRNYGGNKKSPWIQLDFNRGVVIRSWTYKQVAPLLDDLGLKATTAYSCLINYLLRPKPAALAFIAQYTSLFALPENFVIGIQIRTGDLSMWADYKDAVNSVSLHPQYFTCAEAVARTYAHPSQKVLYYLITDSHALERDALRRFGDKVVVTGLKQAHVEIKTDSSTGLVSIKRAADGFMRTIAESWIFAGTDFQILTSRSGFGKIPTWLRGREGSTIALFNEFTDPDFTLQYKKANRGKLPPPIDCSTPEALIDFKGLAQDWSLG</sequence>
<keyword evidence="4" id="KW-1185">Reference proteome</keyword>
<feature type="compositionally biased region" description="Basic and acidic residues" evidence="1">
    <location>
        <begin position="19"/>
        <end position="28"/>
    </location>
</feature>
<feature type="transmembrane region" description="Helical" evidence="2">
    <location>
        <begin position="35"/>
        <end position="52"/>
    </location>
</feature>
<accession>A0A194S889</accession>
<dbReference type="EMBL" id="KQ474075">
    <property type="protein sequence ID" value="KPV76779.1"/>
    <property type="molecule type" value="Genomic_DNA"/>
</dbReference>
<evidence type="ECO:0008006" key="5">
    <source>
        <dbReference type="Google" id="ProtNLM"/>
    </source>
</evidence>
<evidence type="ECO:0000256" key="1">
    <source>
        <dbReference type="SAM" id="MobiDB-lite"/>
    </source>
</evidence>